<feature type="compositionally biased region" description="Basic and acidic residues" evidence="6">
    <location>
        <begin position="1031"/>
        <end position="1051"/>
    </location>
</feature>
<evidence type="ECO:0000313" key="9">
    <source>
        <dbReference type="Proteomes" id="UP000600918"/>
    </source>
</evidence>
<dbReference type="AlphaFoldDB" id="A0A834JG10"/>
<evidence type="ECO:0000313" key="8">
    <source>
        <dbReference type="EMBL" id="KAF7387608.1"/>
    </source>
</evidence>
<dbReference type="GO" id="GO:0005254">
    <property type="term" value="F:chloride channel activity"/>
    <property type="evidence" value="ECO:0007669"/>
    <property type="project" value="InterPro"/>
</dbReference>
<feature type="region of interest" description="Disordered" evidence="6">
    <location>
        <begin position="720"/>
        <end position="753"/>
    </location>
</feature>
<feature type="compositionally biased region" description="Low complexity" evidence="6">
    <location>
        <begin position="1128"/>
        <end position="1144"/>
    </location>
</feature>
<feature type="transmembrane region" description="Helical" evidence="7">
    <location>
        <begin position="32"/>
        <end position="55"/>
    </location>
</feature>
<reference evidence="8" key="1">
    <citation type="journal article" date="2020" name="G3 (Bethesda)">
        <title>High-Quality Assemblies for Three Invasive Social Wasps from the &lt;i&gt;Vespula&lt;/i&gt; Genus.</title>
        <authorList>
            <person name="Harrop T.W.R."/>
            <person name="Guhlin J."/>
            <person name="McLaughlin G.M."/>
            <person name="Permina E."/>
            <person name="Stockwell P."/>
            <person name="Gilligan J."/>
            <person name="Le Lec M.F."/>
            <person name="Gruber M.A.M."/>
            <person name="Quinn O."/>
            <person name="Lovegrove M."/>
            <person name="Duncan E.J."/>
            <person name="Remnant E.J."/>
            <person name="Van Eeckhoven J."/>
            <person name="Graham B."/>
            <person name="Knapp R.A."/>
            <person name="Langford K.W."/>
            <person name="Kronenberg Z."/>
            <person name="Press M.O."/>
            <person name="Eacker S.M."/>
            <person name="Wilson-Rankin E.E."/>
            <person name="Purcell J."/>
            <person name="Lester P.J."/>
            <person name="Dearden P.K."/>
        </authorList>
    </citation>
    <scope>NUCLEOTIDE SEQUENCE</scope>
    <source>
        <strain evidence="8">Volc-1</strain>
    </source>
</reference>
<comment type="similarity">
    <text evidence="5">Belongs to the anion channel-forming bestrophin (TC 1.A.46) family. Calcium-sensitive chloride channel subfamily.</text>
</comment>
<gene>
    <name evidence="8" type="ORF">H0235_018330</name>
</gene>
<dbReference type="Pfam" id="PF01062">
    <property type="entry name" value="Bestrophin"/>
    <property type="match status" value="1"/>
</dbReference>
<feature type="compositionally biased region" description="Polar residues" evidence="6">
    <location>
        <begin position="597"/>
        <end position="611"/>
    </location>
</feature>
<evidence type="ECO:0000256" key="3">
    <source>
        <dbReference type="ARBA" id="ARBA00022989"/>
    </source>
</evidence>
<dbReference type="InterPro" id="IPR000615">
    <property type="entry name" value="Bestrophin"/>
</dbReference>
<feature type="compositionally biased region" description="Polar residues" evidence="6">
    <location>
        <begin position="438"/>
        <end position="459"/>
    </location>
</feature>
<feature type="region of interest" description="Disordered" evidence="6">
    <location>
        <begin position="863"/>
        <end position="936"/>
    </location>
</feature>
<evidence type="ECO:0000256" key="4">
    <source>
        <dbReference type="ARBA" id="ARBA00023136"/>
    </source>
</evidence>
<feature type="compositionally biased region" description="Acidic residues" evidence="6">
    <location>
        <begin position="867"/>
        <end position="925"/>
    </location>
</feature>
<proteinExistence type="inferred from homology"/>
<dbReference type="Proteomes" id="UP000600918">
    <property type="component" value="Unassembled WGS sequence"/>
</dbReference>
<feature type="region of interest" description="Disordered" evidence="6">
    <location>
        <begin position="415"/>
        <end position="491"/>
    </location>
</feature>
<feature type="region of interest" description="Disordered" evidence="6">
    <location>
        <begin position="1017"/>
        <end position="1144"/>
    </location>
</feature>
<feature type="compositionally biased region" description="Low complexity" evidence="6">
    <location>
        <begin position="1052"/>
        <end position="1099"/>
    </location>
</feature>
<keyword evidence="4 7" id="KW-0472">Membrane</keyword>
<keyword evidence="3 7" id="KW-1133">Transmembrane helix</keyword>
<dbReference type="PANTHER" id="PTHR10736">
    <property type="entry name" value="BESTROPHIN"/>
    <property type="match status" value="1"/>
</dbReference>
<sequence>MTVTYTAEVATCRGLGCFLKLLLRWRASIYKLVWLDLALFLFIYYSLSSIYRLILDDEQKKIFEAVVAYCNQYSDLIPLSFVLGFYVSIVMTRWWNQYMVIPWPDSIAVFVSATIHGNDERGRLMRRTIVRYVCVCLTLVLTNVSPRVKKRFPTLEHFVDTGLLLENELSIFQSLNAKFPKPSKHWLPIVWASSIVTRARKEGRIRDDFAVKTLIDELNKFRGMCGNLIHYDTISVPLVYTQVVTLAVYTYFLTSVMGRQWIQTSTSSTIDVYFPVFTTLQFFFYMGWLKVAETLINPFGEDDDDFEVNWIIDRNLQVSYLIVDEMHHEHPELIRDQYWDEIFPTELPYTAASQPFREEHPEPSTAGIQLSAAQQELQPSSVRIDEMVPDYQQKFRNDVADDAVSGIHFTADGKLSRSATTAKMSRSASRVSNRDRTFNTGSTPSNLGGSLTRVNSVTSMLKRLFSKEDRPDGTSSGTKTPGRIPHSSSSASLQARVFAGTGGSTRIGVIEEVDEQMTMTSMRPEHRPHVQSIFPQGPPPASAPVDVPGADHTRTRDVFSNSAPATAHLTTADGSNGNGHDFENGNKYPIARRERSSISYEPSRSYQSTTIGDGMISPRSSICSTNSSSDDEFTKLKIERENQRREKAFRRLARSISGHGNILSNEARNLTENEVLLLAELADTSRLSLVPRDNDDKGNEIAKDLVIRRFINKRDNNGEFYEDYDYDYEDDEDDDDDEDDEDEDDYEELDNRRRYHHDRHNHHHYLYQQHQQQQQQQQQQLQQERIPNEGAAGGIGNHFNSDGSGTARRGGVGSVGCGVGSGSGSGSCGGASAGAVGGGGGGGVVVVVGGDCASTIRGKEHNKVLLYDEEDDYEEEDEDDQEEEEEEEEDDDDDDNDDDDDDDDEGEEGDEEDEEEEEEEDDDELPTPIENRRVRIGLMKKSTEGIVTSITGVGNNRNVNTSGIIGHGVNIHSGGATGGGGGGGGGGASLLVTKMLGNTRSSRLIDVVNVLVDPSESVGTKLTPNLSNINERNDRVRSEADEDHDNKKKETQLQQQQQQQQLQQQQQPLQSQQLPLQQHQQQQQQQPQEHQQQHQQQQQQEDKKKKKKNEEKDRRGDDTTNDPPPLNTVTVTITPASPSSSTTVTTSGIANAVVLVATGSGSVSNNTTSNTGNSSSSSSSSTGSGSSVAGGASNVKSSSCAGSLSNGSPFKGQVRMAEETLVGPCGKKRCADRYDSSESSDR</sequence>
<dbReference type="InterPro" id="IPR021134">
    <property type="entry name" value="Bestrophin-like"/>
</dbReference>
<feature type="compositionally biased region" description="Polar residues" evidence="6">
    <location>
        <begin position="1017"/>
        <end position="1030"/>
    </location>
</feature>
<evidence type="ECO:0000256" key="5">
    <source>
        <dbReference type="ARBA" id="ARBA00034769"/>
    </source>
</evidence>
<feature type="compositionally biased region" description="Low complexity" evidence="6">
    <location>
        <begin position="1160"/>
        <end position="1208"/>
    </location>
</feature>
<dbReference type="EMBL" id="JACSDY010000025">
    <property type="protein sequence ID" value="KAF7387608.1"/>
    <property type="molecule type" value="Genomic_DNA"/>
</dbReference>
<organism evidence="8 9">
    <name type="scientific">Vespula pensylvanica</name>
    <name type="common">Western yellow jacket</name>
    <name type="synonym">Wasp</name>
    <dbReference type="NCBI Taxonomy" id="30213"/>
    <lineage>
        <taxon>Eukaryota</taxon>
        <taxon>Metazoa</taxon>
        <taxon>Ecdysozoa</taxon>
        <taxon>Arthropoda</taxon>
        <taxon>Hexapoda</taxon>
        <taxon>Insecta</taxon>
        <taxon>Pterygota</taxon>
        <taxon>Neoptera</taxon>
        <taxon>Endopterygota</taxon>
        <taxon>Hymenoptera</taxon>
        <taxon>Apocrita</taxon>
        <taxon>Aculeata</taxon>
        <taxon>Vespoidea</taxon>
        <taxon>Vespidae</taxon>
        <taxon>Vespinae</taxon>
        <taxon>Vespula</taxon>
    </lineage>
</organism>
<evidence type="ECO:0000256" key="7">
    <source>
        <dbReference type="SAM" id="Phobius"/>
    </source>
</evidence>
<feature type="compositionally biased region" description="Acidic residues" evidence="6">
    <location>
        <begin position="720"/>
        <end position="748"/>
    </location>
</feature>
<dbReference type="PANTHER" id="PTHR10736:SF65">
    <property type="entry name" value="BESTROPHIN 1, ISOFORM C-RELATED"/>
    <property type="match status" value="1"/>
</dbReference>
<keyword evidence="9" id="KW-1185">Reference proteome</keyword>
<dbReference type="GO" id="GO:0016020">
    <property type="term" value="C:membrane"/>
    <property type="evidence" value="ECO:0007669"/>
    <property type="project" value="UniProtKB-SubCell"/>
</dbReference>
<feature type="region of interest" description="Disordered" evidence="6">
    <location>
        <begin position="562"/>
        <end position="631"/>
    </location>
</feature>
<feature type="compositionally biased region" description="Polar residues" evidence="6">
    <location>
        <begin position="417"/>
        <end position="431"/>
    </location>
</feature>
<accession>A0A834JG10</accession>
<comment type="subcellular location">
    <subcellularLocation>
        <location evidence="1">Membrane</location>
    </subcellularLocation>
</comment>
<name>A0A834JG10_VESPE</name>
<feature type="compositionally biased region" description="Basic and acidic residues" evidence="6">
    <location>
        <begin position="1100"/>
        <end position="1118"/>
    </location>
</feature>
<keyword evidence="2 7" id="KW-0812">Transmembrane</keyword>
<evidence type="ECO:0000256" key="6">
    <source>
        <dbReference type="SAM" id="MobiDB-lite"/>
    </source>
</evidence>
<protein>
    <recommendedName>
        <fullName evidence="10">Bestrophin homolog</fullName>
    </recommendedName>
</protein>
<feature type="region of interest" description="Disordered" evidence="6">
    <location>
        <begin position="1160"/>
        <end position="1242"/>
    </location>
</feature>
<evidence type="ECO:0000256" key="1">
    <source>
        <dbReference type="ARBA" id="ARBA00004370"/>
    </source>
</evidence>
<evidence type="ECO:0008006" key="10">
    <source>
        <dbReference type="Google" id="ProtNLM"/>
    </source>
</evidence>
<comment type="caution">
    <text evidence="8">The sequence shown here is derived from an EMBL/GenBank/DDBJ whole genome shotgun (WGS) entry which is preliminary data.</text>
</comment>
<feature type="compositionally biased region" description="Polar residues" evidence="6">
    <location>
        <begin position="562"/>
        <end position="575"/>
    </location>
</feature>
<feature type="compositionally biased region" description="Low complexity" evidence="6">
    <location>
        <begin position="617"/>
        <end position="628"/>
    </location>
</feature>
<feature type="compositionally biased region" description="Basic and acidic residues" evidence="6">
    <location>
        <begin position="1229"/>
        <end position="1242"/>
    </location>
</feature>
<evidence type="ECO:0000256" key="2">
    <source>
        <dbReference type="ARBA" id="ARBA00022692"/>
    </source>
</evidence>
<feature type="transmembrane region" description="Helical" evidence="7">
    <location>
        <begin position="76"/>
        <end position="95"/>
    </location>
</feature>